<evidence type="ECO:0000313" key="3">
    <source>
        <dbReference type="Proteomes" id="UP000194435"/>
    </source>
</evidence>
<proteinExistence type="predicted"/>
<reference evidence="1 3" key="1">
    <citation type="submission" date="2017-04" db="EMBL/GenBank/DDBJ databases">
        <authorList>
            <person name="Criscuolo A."/>
        </authorList>
    </citation>
    <scope>NUCLEOTIDE SEQUENCE [LARGE SCALE GENOMIC DNA]</scope>
    <source>
        <strain evidence="1">16-00221</strain>
    </source>
</reference>
<dbReference type="EMBL" id="FWZC01000126">
    <property type="protein sequence ID" value="SME53294.1"/>
    <property type="molecule type" value="Genomic_DNA"/>
</dbReference>
<name>A0A1J9ZDI2_9BACI</name>
<protein>
    <submittedName>
        <fullName evidence="2">Acetyltransferase</fullName>
    </submittedName>
</protein>
<dbReference type="Proteomes" id="UP000194435">
    <property type="component" value="Unassembled WGS sequence"/>
</dbReference>
<gene>
    <name evidence="1" type="ORF">BACERE00221_05513</name>
    <name evidence="2" type="ORF">P3K65_12855</name>
</gene>
<accession>A0A1J9ZDI2</accession>
<organism evidence="1 3">
    <name type="scientific">Bacillus paranthracis</name>
    <dbReference type="NCBI Taxonomy" id="2026186"/>
    <lineage>
        <taxon>Bacteria</taxon>
        <taxon>Bacillati</taxon>
        <taxon>Bacillota</taxon>
        <taxon>Bacilli</taxon>
        <taxon>Bacillales</taxon>
        <taxon>Bacillaceae</taxon>
        <taxon>Bacillus</taxon>
        <taxon>Bacillus cereus group</taxon>
    </lineage>
</organism>
<sequence>MEEDRFTKLFKIDCGDLYLQEFTISDAESIYQIHFN</sequence>
<evidence type="ECO:0000313" key="2">
    <source>
        <dbReference type="EMBL" id="WES09311.1"/>
    </source>
</evidence>
<dbReference type="Proteomes" id="UP001221092">
    <property type="component" value="Chromosome"/>
</dbReference>
<reference evidence="2" key="2">
    <citation type="submission" date="2023-03" db="EMBL/GenBank/DDBJ databases">
        <authorList>
            <person name="Liu Z."/>
        </authorList>
    </citation>
    <scope>NUCLEOTIDE SEQUENCE</scope>
    <source>
        <strain evidence="2">Bc006</strain>
    </source>
</reference>
<dbReference type="AlphaFoldDB" id="A0A1J9ZDI2"/>
<evidence type="ECO:0000313" key="1">
    <source>
        <dbReference type="EMBL" id="SME53294.1"/>
    </source>
</evidence>
<dbReference type="EMBL" id="CP119629">
    <property type="protein sequence ID" value="WES09311.1"/>
    <property type="molecule type" value="Genomic_DNA"/>
</dbReference>